<accession>A0A8X6QM28</accession>
<keyword evidence="2" id="KW-1185">Reference proteome</keyword>
<evidence type="ECO:0000313" key="2">
    <source>
        <dbReference type="Proteomes" id="UP000887013"/>
    </source>
</evidence>
<protein>
    <submittedName>
        <fullName evidence="1">Uncharacterized protein</fullName>
    </submittedName>
</protein>
<comment type="caution">
    <text evidence="1">The sequence shown here is derived from an EMBL/GenBank/DDBJ whole genome shotgun (WGS) entry which is preliminary data.</text>
</comment>
<dbReference type="EMBL" id="BMAW01033253">
    <property type="protein sequence ID" value="GFU29369.1"/>
    <property type="molecule type" value="Genomic_DNA"/>
</dbReference>
<gene>
    <name evidence="1" type="ORF">NPIL_98801</name>
</gene>
<organism evidence="1 2">
    <name type="scientific">Nephila pilipes</name>
    <name type="common">Giant wood spider</name>
    <name type="synonym">Nephila maculata</name>
    <dbReference type="NCBI Taxonomy" id="299642"/>
    <lineage>
        <taxon>Eukaryota</taxon>
        <taxon>Metazoa</taxon>
        <taxon>Ecdysozoa</taxon>
        <taxon>Arthropoda</taxon>
        <taxon>Chelicerata</taxon>
        <taxon>Arachnida</taxon>
        <taxon>Araneae</taxon>
        <taxon>Araneomorphae</taxon>
        <taxon>Entelegynae</taxon>
        <taxon>Araneoidea</taxon>
        <taxon>Nephilidae</taxon>
        <taxon>Nephila</taxon>
    </lineage>
</organism>
<dbReference type="Proteomes" id="UP000887013">
    <property type="component" value="Unassembled WGS sequence"/>
</dbReference>
<sequence>MNPNASCIKAKADNPRDVSITTRNYVIHHCRENIFAVFSVVYRFRRISSMPTNPCCNNYLLQGICLQHLFPNALCEFLSIPENFSLRNVELFAREISPE</sequence>
<dbReference type="AlphaFoldDB" id="A0A8X6QM28"/>
<proteinExistence type="predicted"/>
<name>A0A8X6QM28_NEPPI</name>
<reference evidence="1" key="1">
    <citation type="submission" date="2020-08" db="EMBL/GenBank/DDBJ databases">
        <title>Multicomponent nature underlies the extraordinary mechanical properties of spider dragline silk.</title>
        <authorList>
            <person name="Kono N."/>
            <person name="Nakamura H."/>
            <person name="Mori M."/>
            <person name="Yoshida Y."/>
            <person name="Ohtoshi R."/>
            <person name="Malay A.D."/>
            <person name="Moran D.A.P."/>
            <person name="Tomita M."/>
            <person name="Numata K."/>
            <person name="Arakawa K."/>
        </authorList>
    </citation>
    <scope>NUCLEOTIDE SEQUENCE</scope>
</reference>
<evidence type="ECO:0000313" key="1">
    <source>
        <dbReference type="EMBL" id="GFU29369.1"/>
    </source>
</evidence>